<sequence length="196" mass="21601">MSFSLWYTLLYILSFGSLNSPQHIVIQTGCFNIYHPCLKGYRSRQNSTLSYLLMNLSGSPSTISPSSVITRRLLIRTKYVNDLTTTATSLTLPLTTATTTLSPIWPSFLTTLLSSLRSKTKITVATGTTISTTTIISTTTTTSTTIANTTTFPETTRNTENMPFTAPSMPEEVISSSPDTVVEKQFTPRRGKPHSW</sequence>
<evidence type="ECO:0000256" key="1">
    <source>
        <dbReference type="SAM" id="SignalP"/>
    </source>
</evidence>
<organism evidence="2">
    <name type="scientific">Loa loa</name>
    <name type="common">Eye worm</name>
    <name type="synonym">Filaria loa</name>
    <dbReference type="NCBI Taxonomy" id="7209"/>
    <lineage>
        <taxon>Eukaryota</taxon>
        <taxon>Metazoa</taxon>
        <taxon>Ecdysozoa</taxon>
        <taxon>Nematoda</taxon>
        <taxon>Chromadorea</taxon>
        <taxon>Rhabditida</taxon>
        <taxon>Spirurina</taxon>
        <taxon>Spiruromorpha</taxon>
        <taxon>Filarioidea</taxon>
        <taxon>Onchocercidae</taxon>
        <taxon>Loa</taxon>
    </lineage>
</organism>
<name>A0A1S0TZ67_LOALO</name>
<evidence type="ECO:0000313" key="2">
    <source>
        <dbReference type="EMBL" id="EFO21903.1"/>
    </source>
</evidence>
<dbReference type="GeneID" id="9943999"/>
<accession>A0A1S0TZ67</accession>
<dbReference type="AlphaFoldDB" id="A0A1S0TZ67"/>
<feature type="signal peptide" evidence="1">
    <location>
        <begin position="1"/>
        <end position="21"/>
    </location>
</feature>
<protein>
    <submittedName>
        <fullName evidence="2">Uncharacterized protein</fullName>
    </submittedName>
</protein>
<dbReference type="RefSeq" id="XP_003142167.1">
    <property type="nucleotide sequence ID" value="XM_003142119.1"/>
</dbReference>
<dbReference type="InParanoid" id="A0A1S0TZ67"/>
<gene>
    <name evidence="2" type="ORF">LOAG_06583</name>
</gene>
<feature type="chain" id="PRO_5010272738" evidence="1">
    <location>
        <begin position="22"/>
        <end position="196"/>
    </location>
</feature>
<proteinExistence type="predicted"/>
<dbReference type="CTD" id="9943999"/>
<dbReference type="KEGG" id="loa:LOAG_06583"/>
<reference evidence="2" key="1">
    <citation type="submission" date="2012-04" db="EMBL/GenBank/DDBJ databases">
        <title>The Genome Sequence of Loa loa.</title>
        <authorList>
            <consortium name="The Broad Institute Genome Sequencing Platform"/>
            <consortium name="Broad Institute Genome Sequencing Center for Infectious Disease"/>
            <person name="Nutman T.B."/>
            <person name="Fink D.L."/>
            <person name="Russ C."/>
            <person name="Young S."/>
            <person name="Zeng Q."/>
            <person name="Gargeya S."/>
            <person name="Alvarado L."/>
            <person name="Berlin A."/>
            <person name="Chapman S.B."/>
            <person name="Chen Z."/>
            <person name="Freedman E."/>
            <person name="Gellesch M."/>
            <person name="Goldberg J."/>
            <person name="Griggs A."/>
            <person name="Gujja S."/>
            <person name="Heilman E.R."/>
            <person name="Heiman D."/>
            <person name="Howarth C."/>
            <person name="Mehta T."/>
            <person name="Neiman D."/>
            <person name="Pearson M."/>
            <person name="Roberts A."/>
            <person name="Saif S."/>
            <person name="Shea T."/>
            <person name="Shenoy N."/>
            <person name="Sisk P."/>
            <person name="Stolte C."/>
            <person name="Sykes S."/>
            <person name="White J."/>
            <person name="Yandava C."/>
            <person name="Haas B."/>
            <person name="Henn M.R."/>
            <person name="Nusbaum C."/>
            <person name="Birren B."/>
        </authorList>
    </citation>
    <scope>NUCLEOTIDE SEQUENCE [LARGE SCALE GENOMIC DNA]</scope>
</reference>
<keyword evidence="1" id="KW-0732">Signal</keyword>
<dbReference type="EMBL" id="JH712146">
    <property type="protein sequence ID" value="EFO21903.1"/>
    <property type="molecule type" value="Genomic_DNA"/>
</dbReference>